<keyword evidence="1" id="KW-0472">Membrane</keyword>
<feature type="transmembrane region" description="Helical" evidence="1">
    <location>
        <begin position="25"/>
        <end position="47"/>
    </location>
</feature>
<proteinExistence type="predicted"/>
<keyword evidence="1" id="KW-0812">Transmembrane</keyword>
<protein>
    <submittedName>
        <fullName evidence="2">Uncharacterized protein</fullName>
    </submittedName>
</protein>
<keyword evidence="3" id="KW-1185">Reference proteome</keyword>
<reference evidence="2 3" key="1">
    <citation type="journal article" date="2023" name="Int. J. Syst. Evol. Microbiol.">
        <title>Physiological and genomic analyses of cobalamin (vitamin B12)-auxotrophy of Lysobacter auxotrophicus sp. nov., a methionine-auxotrophic chitinolytic bacterium isolated from chitin-treated soil.</title>
        <authorList>
            <person name="Saito A."/>
            <person name="Dohra H."/>
            <person name="Hamada M."/>
            <person name="Moriuchi R."/>
            <person name="Kotsuchibashi Y."/>
            <person name="Mori K."/>
        </authorList>
    </citation>
    <scope>NUCLEOTIDE SEQUENCE [LARGE SCALE GENOMIC DNA]</scope>
    <source>
        <strain evidence="2 3">5-21a</strain>
    </source>
</reference>
<dbReference type="Proteomes" id="UP001317822">
    <property type="component" value="Chromosome"/>
</dbReference>
<evidence type="ECO:0000313" key="2">
    <source>
        <dbReference type="EMBL" id="BDU15389.1"/>
    </source>
</evidence>
<gene>
    <name evidence="2" type="ORF">LA521A_05900</name>
</gene>
<accession>A0ABM8DA21</accession>
<organism evidence="2 3">
    <name type="scientific">Lysobacter auxotrophicus</name>
    <dbReference type="NCBI Taxonomy" id="2992573"/>
    <lineage>
        <taxon>Bacteria</taxon>
        <taxon>Pseudomonadati</taxon>
        <taxon>Pseudomonadota</taxon>
        <taxon>Gammaproteobacteria</taxon>
        <taxon>Lysobacterales</taxon>
        <taxon>Lysobacteraceae</taxon>
        <taxon>Lysobacter</taxon>
    </lineage>
</organism>
<feature type="transmembrane region" description="Helical" evidence="1">
    <location>
        <begin position="98"/>
        <end position="117"/>
    </location>
</feature>
<name>A0ABM8DA21_9GAMM</name>
<feature type="transmembrane region" description="Helical" evidence="1">
    <location>
        <begin position="160"/>
        <end position="183"/>
    </location>
</feature>
<evidence type="ECO:0000256" key="1">
    <source>
        <dbReference type="SAM" id="Phobius"/>
    </source>
</evidence>
<sequence>MTMNLEREPNRVGDWDLLAERGRKWLWLMITQVLPLTAALVPALYFVGRVHQEAYWHAMRVPAGVMGASFEDYVYAGFVALALGLIRLVAWLPFGPLGSWLIVVAGLILVAAALALAQKAIRAWLYWLAEKVASQVRKLRSRQLGWNVKLAQSLMWFIQWLNSAFLGFLLVVLLISGAIVFAAKSGERQAQIDLSAILDARTSGDASLVVAHLRGSTTAVGGLALGCSGEWCALVAGRHVTVVHAQDIEFFGSCDGGSKPDVIAACGPK</sequence>
<dbReference type="RefSeq" id="WP_281780896.1">
    <property type="nucleotide sequence ID" value="NZ_AP027041.1"/>
</dbReference>
<evidence type="ECO:0000313" key="3">
    <source>
        <dbReference type="Proteomes" id="UP001317822"/>
    </source>
</evidence>
<keyword evidence="1" id="KW-1133">Transmembrane helix</keyword>
<dbReference type="EMBL" id="AP027041">
    <property type="protein sequence ID" value="BDU15389.1"/>
    <property type="molecule type" value="Genomic_DNA"/>
</dbReference>
<feature type="transmembrane region" description="Helical" evidence="1">
    <location>
        <begin position="73"/>
        <end position="92"/>
    </location>
</feature>